<dbReference type="AlphaFoldDB" id="X6N576"/>
<proteinExistence type="predicted"/>
<sequence>MTNDNNKTSPRNCELIIDYRTGVATLEWESPLTFAGRIMYELVYTYMDQSHLVESKLNRMSLGLARQSPIIMQLHKLLKFANEFKCDLSMLNQPKYANHKIFQLRALVFNKDGYIVMSSQFVPIQVRPCSYFRAHDSLLQLLSWKSKEGDNDGDLFVKKQLQKADKEDKENDKQDEKEEKEKEKQKIQSYEMYVGLQLQRGCNNGNDNKIAKELNDSRLMYIWLVNHRPTPNTTYTVRWTEFGVSEKRSFIKCKEGSNISLWLYIWRLSFPLELTHYFSVEIVQEGSNERRKVKPLAAPEMKDDNKQWMWKGEHKTNVGNVMLLHGVADTLTLWGSPEPFIHEDELTHILKSILLQINKVMSLEVALTSLDLFMSKCPATNKDHICQAIVITFNNIIHQHRDSPCNWTHVAQVMFLLFFRLKFDPSNYAFKEENIVIFFLKKKKNKNNRIC</sequence>
<dbReference type="Proteomes" id="UP000023152">
    <property type="component" value="Unassembled WGS sequence"/>
</dbReference>
<gene>
    <name evidence="2" type="ORF">RFI_16009</name>
</gene>
<reference evidence="2 3" key="1">
    <citation type="journal article" date="2013" name="Curr. Biol.">
        <title>The Genome of the Foraminiferan Reticulomyxa filosa.</title>
        <authorList>
            <person name="Glockner G."/>
            <person name="Hulsmann N."/>
            <person name="Schleicher M."/>
            <person name="Noegel A.A."/>
            <person name="Eichinger L."/>
            <person name="Gallinger C."/>
            <person name="Pawlowski J."/>
            <person name="Sierra R."/>
            <person name="Euteneuer U."/>
            <person name="Pillet L."/>
            <person name="Moustafa A."/>
            <person name="Platzer M."/>
            <person name="Groth M."/>
            <person name="Szafranski K."/>
            <person name="Schliwa M."/>
        </authorList>
    </citation>
    <scope>NUCLEOTIDE SEQUENCE [LARGE SCALE GENOMIC DNA]</scope>
</reference>
<comment type="caution">
    <text evidence="2">The sequence shown here is derived from an EMBL/GenBank/DDBJ whole genome shotgun (WGS) entry which is preliminary data.</text>
</comment>
<name>X6N576_RETFI</name>
<protein>
    <submittedName>
        <fullName evidence="2">Uncharacterized protein</fullName>
    </submittedName>
</protein>
<dbReference type="EMBL" id="ASPP01011861">
    <property type="protein sequence ID" value="ETO21196.1"/>
    <property type="molecule type" value="Genomic_DNA"/>
</dbReference>
<keyword evidence="3" id="KW-1185">Reference proteome</keyword>
<feature type="region of interest" description="Disordered" evidence="1">
    <location>
        <begin position="160"/>
        <end position="186"/>
    </location>
</feature>
<evidence type="ECO:0000313" key="2">
    <source>
        <dbReference type="EMBL" id="ETO21196.1"/>
    </source>
</evidence>
<evidence type="ECO:0000313" key="3">
    <source>
        <dbReference type="Proteomes" id="UP000023152"/>
    </source>
</evidence>
<evidence type="ECO:0000256" key="1">
    <source>
        <dbReference type="SAM" id="MobiDB-lite"/>
    </source>
</evidence>
<organism evidence="2 3">
    <name type="scientific">Reticulomyxa filosa</name>
    <dbReference type="NCBI Taxonomy" id="46433"/>
    <lineage>
        <taxon>Eukaryota</taxon>
        <taxon>Sar</taxon>
        <taxon>Rhizaria</taxon>
        <taxon>Retaria</taxon>
        <taxon>Foraminifera</taxon>
        <taxon>Monothalamids</taxon>
        <taxon>Reticulomyxidae</taxon>
        <taxon>Reticulomyxa</taxon>
    </lineage>
</organism>
<accession>X6N576</accession>
<feature type="compositionally biased region" description="Basic and acidic residues" evidence="1">
    <location>
        <begin position="162"/>
        <end position="186"/>
    </location>
</feature>